<sequence length="568" mass="64201">MPRLTLMVYPQAKSLVNRLIQVMECYLDPTASPYWLDPDGLEANLPPELSPDHLAMLPKKCKISVGTCDGSVLYRSASGRCNNLIHPEYGTSGQFLYRLLSPVYGEPLTLLWVDRGMMRTASVLGGLLPNPRLVSLLVHRVPHLPSHPSQPTIFSAPQHNAMVMQMGQFIDHDYSITNAHGKKICNSCTSWQAPWCAPIPLPKYDPFIPSLDDKGERRCLPVVRSVAKFEEDYRGRKILQQHNLNTAFLDLSLIYGNDLCVQKNLRLFSGGLLNSSENERLLLKESHNFPDCRTYDKLCAFSGDPSPCRMHVKYHVSFYSFPRPNENPGLALLHMVFHREHNRLAKSLQAINTHWDDEKLFQEARRINIAQHQHCTSLEYVPIIVGYDMAARHKLLPQQNGYFMGYNESRNPSILNEFSTAAFRMGHSSIPDTLQLLDPHYKLLSSVPMVSTFHNPGPADPLLRGLLGSVMLPTDLRLADRRDHGLAPYVKYVFYCGVGEVKDFSDLRSLMSIRAVAALRQAYRHVHDIDLYVGGLAENHLPGATVGPTFACIITLQFKITKTSDRFW</sequence>
<dbReference type="GO" id="GO:0005576">
    <property type="term" value="C:extracellular region"/>
    <property type="evidence" value="ECO:0007669"/>
    <property type="project" value="UniProtKB-SubCell"/>
</dbReference>
<accession>A0A8J5K2T0</accession>
<dbReference type="Proteomes" id="UP000747542">
    <property type="component" value="Unassembled WGS sequence"/>
</dbReference>
<dbReference type="Pfam" id="PF03098">
    <property type="entry name" value="An_peroxidase"/>
    <property type="match status" value="2"/>
</dbReference>
<reference evidence="6" key="1">
    <citation type="journal article" date="2021" name="Sci. Adv.">
        <title>The American lobster genome reveals insights on longevity, neural, and immune adaptations.</title>
        <authorList>
            <person name="Polinski J.M."/>
            <person name="Zimin A.V."/>
            <person name="Clark K.F."/>
            <person name="Kohn A.B."/>
            <person name="Sadowski N."/>
            <person name="Timp W."/>
            <person name="Ptitsyn A."/>
            <person name="Khanna P."/>
            <person name="Romanova D.Y."/>
            <person name="Williams P."/>
            <person name="Greenwood S.J."/>
            <person name="Moroz L.L."/>
            <person name="Walt D.R."/>
            <person name="Bodnar A.G."/>
        </authorList>
    </citation>
    <scope>NUCLEOTIDE SEQUENCE</scope>
    <source>
        <strain evidence="6">GMGI-L3</strain>
    </source>
</reference>
<evidence type="ECO:0000313" key="6">
    <source>
        <dbReference type="EMBL" id="KAG7168855.1"/>
    </source>
</evidence>
<proteinExistence type="predicted"/>
<protein>
    <submittedName>
        <fullName evidence="6">Peroxidase-like</fullName>
    </submittedName>
</protein>
<keyword evidence="4" id="KW-0325">Glycoprotein</keyword>
<organism evidence="6 7">
    <name type="scientific">Homarus americanus</name>
    <name type="common">American lobster</name>
    <dbReference type="NCBI Taxonomy" id="6706"/>
    <lineage>
        <taxon>Eukaryota</taxon>
        <taxon>Metazoa</taxon>
        <taxon>Ecdysozoa</taxon>
        <taxon>Arthropoda</taxon>
        <taxon>Crustacea</taxon>
        <taxon>Multicrustacea</taxon>
        <taxon>Malacostraca</taxon>
        <taxon>Eumalacostraca</taxon>
        <taxon>Eucarida</taxon>
        <taxon>Decapoda</taxon>
        <taxon>Pleocyemata</taxon>
        <taxon>Astacidea</taxon>
        <taxon>Nephropoidea</taxon>
        <taxon>Nephropidae</taxon>
        <taxon>Homarus</taxon>
    </lineage>
</organism>
<evidence type="ECO:0000313" key="7">
    <source>
        <dbReference type="Proteomes" id="UP000747542"/>
    </source>
</evidence>
<comment type="caution">
    <text evidence="6">The sequence shown here is derived from an EMBL/GenBank/DDBJ whole genome shotgun (WGS) entry which is preliminary data.</text>
</comment>
<evidence type="ECO:0000256" key="4">
    <source>
        <dbReference type="ARBA" id="ARBA00023180"/>
    </source>
</evidence>
<keyword evidence="3 6" id="KW-0575">Peroxidase</keyword>
<evidence type="ECO:0000256" key="3">
    <source>
        <dbReference type="ARBA" id="ARBA00022559"/>
    </source>
</evidence>
<keyword evidence="2" id="KW-0964">Secreted</keyword>
<dbReference type="PROSITE" id="PS50292">
    <property type="entry name" value="PEROXIDASE_3"/>
    <property type="match status" value="1"/>
</dbReference>
<dbReference type="PRINTS" id="PR00457">
    <property type="entry name" value="ANPEROXIDASE"/>
</dbReference>
<dbReference type="GO" id="GO:0020037">
    <property type="term" value="F:heme binding"/>
    <property type="evidence" value="ECO:0007669"/>
    <property type="project" value="InterPro"/>
</dbReference>
<dbReference type="GO" id="GO:0006979">
    <property type="term" value="P:response to oxidative stress"/>
    <property type="evidence" value="ECO:0007669"/>
    <property type="project" value="InterPro"/>
</dbReference>
<gene>
    <name evidence="6" type="primary">Pxd-L</name>
    <name evidence="6" type="ORF">Hamer_G011521</name>
</gene>
<name>A0A8J5K2T0_HOMAM</name>
<dbReference type="Gene3D" id="1.10.640.10">
    <property type="entry name" value="Haem peroxidase domain superfamily, animal type"/>
    <property type="match status" value="1"/>
</dbReference>
<dbReference type="InterPro" id="IPR037120">
    <property type="entry name" value="Haem_peroxidase_sf_animal"/>
</dbReference>
<keyword evidence="5" id="KW-0479">Metal-binding</keyword>
<dbReference type="GO" id="GO:0004601">
    <property type="term" value="F:peroxidase activity"/>
    <property type="evidence" value="ECO:0007669"/>
    <property type="project" value="UniProtKB-KW"/>
</dbReference>
<dbReference type="SUPFAM" id="SSF48113">
    <property type="entry name" value="Heme-dependent peroxidases"/>
    <property type="match status" value="1"/>
</dbReference>
<comment type="subcellular location">
    <subcellularLocation>
        <location evidence="1">Secreted</location>
    </subcellularLocation>
</comment>
<keyword evidence="7" id="KW-1185">Reference proteome</keyword>
<keyword evidence="5" id="KW-0408">Iron</keyword>
<dbReference type="EMBL" id="JAHLQT010018664">
    <property type="protein sequence ID" value="KAG7168855.1"/>
    <property type="molecule type" value="Genomic_DNA"/>
</dbReference>
<dbReference type="PANTHER" id="PTHR11475">
    <property type="entry name" value="OXIDASE/PEROXIDASE"/>
    <property type="match status" value="1"/>
</dbReference>
<dbReference type="PANTHER" id="PTHR11475:SF4">
    <property type="entry name" value="CHORION PEROXIDASE"/>
    <property type="match status" value="1"/>
</dbReference>
<feature type="binding site" description="axial binding residue" evidence="5">
    <location>
        <position position="427"/>
    </location>
    <ligand>
        <name>heme b</name>
        <dbReference type="ChEBI" id="CHEBI:60344"/>
    </ligand>
    <ligandPart>
        <name>Fe</name>
        <dbReference type="ChEBI" id="CHEBI:18248"/>
    </ligandPart>
</feature>
<dbReference type="GO" id="GO:0046872">
    <property type="term" value="F:metal ion binding"/>
    <property type="evidence" value="ECO:0007669"/>
    <property type="project" value="UniProtKB-KW"/>
</dbReference>
<evidence type="ECO:0000256" key="5">
    <source>
        <dbReference type="PIRSR" id="PIRSR619791-2"/>
    </source>
</evidence>
<dbReference type="InterPro" id="IPR019791">
    <property type="entry name" value="Haem_peroxidase_animal"/>
</dbReference>
<evidence type="ECO:0000256" key="2">
    <source>
        <dbReference type="ARBA" id="ARBA00022525"/>
    </source>
</evidence>
<keyword evidence="5" id="KW-0349">Heme</keyword>
<keyword evidence="3 6" id="KW-0560">Oxidoreductase</keyword>
<dbReference type="AlphaFoldDB" id="A0A8J5K2T0"/>
<dbReference type="InterPro" id="IPR010255">
    <property type="entry name" value="Haem_peroxidase_sf"/>
</dbReference>
<evidence type="ECO:0000256" key="1">
    <source>
        <dbReference type="ARBA" id="ARBA00004613"/>
    </source>
</evidence>